<evidence type="ECO:0000259" key="3">
    <source>
        <dbReference type="PROSITE" id="PS50916"/>
    </source>
</evidence>
<keyword evidence="5" id="KW-1185">Reference proteome</keyword>
<name>A0AAN8PUQ7_PATCE</name>
<comment type="caution">
    <text evidence="4">The sequence shown here is derived from an EMBL/GenBank/DDBJ whole genome shotgun (WGS) entry which is preliminary data.</text>
</comment>
<keyword evidence="2" id="KW-0472">Membrane</keyword>
<evidence type="ECO:0000313" key="5">
    <source>
        <dbReference type="Proteomes" id="UP001347796"/>
    </source>
</evidence>
<dbReference type="Gene3D" id="3.30.40.10">
    <property type="entry name" value="Zinc/RING finger domain, C3HC4 (zinc finger)"/>
    <property type="match status" value="1"/>
</dbReference>
<dbReference type="GO" id="GO:0006886">
    <property type="term" value="P:intracellular protein transport"/>
    <property type="evidence" value="ECO:0007669"/>
    <property type="project" value="InterPro"/>
</dbReference>
<evidence type="ECO:0000256" key="1">
    <source>
        <dbReference type="SAM" id="MobiDB-lite"/>
    </source>
</evidence>
<dbReference type="InterPro" id="IPR013083">
    <property type="entry name" value="Znf_RING/FYVE/PHD"/>
</dbReference>
<gene>
    <name evidence="4" type="ORF">SNE40_015156</name>
</gene>
<evidence type="ECO:0000256" key="2">
    <source>
        <dbReference type="SAM" id="Phobius"/>
    </source>
</evidence>
<accession>A0AAN8PUQ7</accession>
<feature type="region of interest" description="Disordered" evidence="1">
    <location>
        <begin position="73"/>
        <end position="102"/>
    </location>
</feature>
<dbReference type="AlphaFoldDB" id="A0AAN8PUQ7"/>
<dbReference type="InterPro" id="IPR010911">
    <property type="entry name" value="Rab_BD"/>
</dbReference>
<feature type="domain" description="RabBD" evidence="3">
    <location>
        <begin position="95"/>
        <end position="128"/>
    </location>
</feature>
<dbReference type="Proteomes" id="UP001347796">
    <property type="component" value="Unassembled WGS sequence"/>
</dbReference>
<sequence>MHHSPLTSAWIVVGDSDFFIVVYLCLFFTSLVLLRVFELSLGKAMGNENSTLSSECSTPPSDFLEYESLYSVTTDNRGGSSRPSTRAPSPMEPPEPDLSHLTPEEIAQIKAVMDRAKDMQVDEQKRVR</sequence>
<keyword evidence="2" id="KW-1133">Transmembrane helix</keyword>
<dbReference type="GO" id="GO:0031267">
    <property type="term" value="F:small GTPase binding"/>
    <property type="evidence" value="ECO:0007669"/>
    <property type="project" value="InterPro"/>
</dbReference>
<keyword evidence="2" id="KW-0812">Transmembrane</keyword>
<dbReference type="PROSITE" id="PS50916">
    <property type="entry name" value="RABBD"/>
    <property type="match status" value="1"/>
</dbReference>
<dbReference type="EMBL" id="JAZGQO010000010">
    <property type="protein sequence ID" value="KAK6176955.1"/>
    <property type="molecule type" value="Genomic_DNA"/>
</dbReference>
<proteinExistence type="predicted"/>
<reference evidence="4 5" key="1">
    <citation type="submission" date="2024-01" db="EMBL/GenBank/DDBJ databases">
        <title>The genome of the rayed Mediterranean limpet Patella caerulea (Linnaeus, 1758).</title>
        <authorList>
            <person name="Anh-Thu Weber A."/>
            <person name="Halstead-Nussloch G."/>
        </authorList>
    </citation>
    <scope>NUCLEOTIDE SEQUENCE [LARGE SCALE GENOMIC DNA]</scope>
    <source>
        <strain evidence="4">AATW-2023a</strain>
        <tissue evidence="4">Whole specimen</tissue>
    </source>
</reference>
<feature type="compositionally biased region" description="Polar residues" evidence="1">
    <location>
        <begin position="73"/>
        <end position="87"/>
    </location>
</feature>
<feature type="transmembrane region" description="Helical" evidence="2">
    <location>
        <begin position="20"/>
        <end position="37"/>
    </location>
</feature>
<protein>
    <recommendedName>
        <fullName evidence="3">RabBD domain-containing protein</fullName>
    </recommendedName>
</protein>
<evidence type="ECO:0000313" key="4">
    <source>
        <dbReference type="EMBL" id="KAK6176955.1"/>
    </source>
</evidence>
<organism evidence="4 5">
    <name type="scientific">Patella caerulea</name>
    <name type="common">Rayed Mediterranean limpet</name>
    <dbReference type="NCBI Taxonomy" id="87958"/>
    <lineage>
        <taxon>Eukaryota</taxon>
        <taxon>Metazoa</taxon>
        <taxon>Spiralia</taxon>
        <taxon>Lophotrochozoa</taxon>
        <taxon>Mollusca</taxon>
        <taxon>Gastropoda</taxon>
        <taxon>Patellogastropoda</taxon>
        <taxon>Patelloidea</taxon>
        <taxon>Patellidae</taxon>
        <taxon>Patella</taxon>
    </lineage>
</organism>